<dbReference type="EMBL" id="CP001808">
    <property type="protein sequence ID" value="ACY49740.1"/>
    <property type="molecule type" value="Genomic_DNA"/>
</dbReference>
<gene>
    <name evidence="1" type="ordered locus">Rmar_2876</name>
</gene>
<protein>
    <submittedName>
        <fullName evidence="1">Uncharacterized protein</fullName>
    </submittedName>
</protein>
<dbReference type="KEGG" id="rmr:Rmar_2876"/>
<geneLocation type="plasmid" evidence="1 2">
    <name>pRMAR01</name>
</geneLocation>
<keyword evidence="1" id="KW-0614">Plasmid</keyword>
<proteinExistence type="predicted"/>
<sequence length="40" mass="4672">MKPDARLILEKQANPAMLGRKSRYALQATSKARRKRRRFG</sequence>
<name>D0MKS6_RHOM4</name>
<dbReference type="RefSeq" id="WP_012845350.1">
    <property type="nucleotide sequence ID" value="NC_013502.1"/>
</dbReference>
<accession>D0MKS6</accession>
<dbReference type="AlphaFoldDB" id="D0MKS6"/>
<dbReference type="HOGENOM" id="CLU_3295621_0_0_10"/>
<keyword evidence="2" id="KW-1185">Reference proteome</keyword>
<dbReference type="Proteomes" id="UP000002221">
    <property type="component" value="Plasmid pRMAR01"/>
</dbReference>
<evidence type="ECO:0000313" key="1">
    <source>
        <dbReference type="EMBL" id="ACY49740.1"/>
    </source>
</evidence>
<reference evidence="1 2" key="1">
    <citation type="journal article" date="2009" name="Stand. Genomic Sci.">
        <title>Complete genome sequence of Rhodothermus marinus type strain (R-10).</title>
        <authorList>
            <person name="Nolan M."/>
            <person name="Tindall B.J."/>
            <person name="Pomrenke H."/>
            <person name="Lapidus A."/>
            <person name="Copeland A."/>
            <person name="Glavina Del Rio T."/>
            <person name="Lucas S."/>
            <person name="Chen F."/>
            <person name="Tice H."/>
            <person name="Cheng J.F."/>
            <person name="Saunders E."/>
            <person name="Han C."/>
            <person name="Bruce D."/>
            <person name="Goodwin L."/>
            <person name="Chain P."/>
            <person name="Pitluck S."/>
            <person name="Ovchinikova G."/>
            <person name="Pati A."/>
            <person name="Ivanova N."/>
            <person name="Mavromatis K."/>
            <person name="Chen A."/>
            <person name="Palaniappan K."/>
            <person name="Land M."/>
            <person name="Hauser L."/>
            <person name="Chang Y.J."/>
            <person name="Jeffries C.D."/>
            <person name="Brettin T."/>
            <person name="Goker M."/>
            <person name="Bristow J."/>
            <person name="Eisen J.A."/>
            <person name="Markowitz V."/>
            <person name="Hugenholtz P."/>
            <person name="Kyrpides N.C."/>
            <person name="Klenk H.P."/>
            <person name="Detter J.C."/>
        </authorList>
    </citation>
    <scope>NUCLEOTIDE SEQUENCE [LARGE SCALE GENOMIC DNA]</scope>
    <source>
        <strain evidence="2">ATCC 43812 / DSM 4252 / R-10</strain>
        <plasmid evidence="1">pRMAR01</plasmid>
    </source>
</reference>
<organism evidence="1 2">
    <name type="scientific">Rhodothermus marinus (strain ATCC 43812 / DSM 4252 / R-10)</name>
    <name type="common">Rhodothermus obamensis</name>
    <dbReference type="NCBI Taxonomy" id="518766"/>
    <lineage>
        <taxon>Bacteria</taxon>
        <taxon>Pseudomonadati</taxon>
        <taxon>Rhodothermota</taxon>
        <taxon>Rhodothermia</taxon>
        <taxon>Rhodothermales</taxon>
        <taxon>Rhodothermaceae</taxon>
        <taxon>Rhodothermus</taxon>
    </lineage>
</organism>
<evidence type="ECO:0000313" key="2">
    <source>
        <dbReference type="Proteomes" id="UP000002221"/>
    </source>
</evidence>